<comment type="caution">
    <text evidence="1">The sequence shown here is derived from an EMBL/GenBank/DDBJ whole genome shotgun (WGS) entry which is preliminary data.</text>
</comment>
<organism evidence="1 2">
    <name type="scientific">Catellatospora coxensis</name>
    <dbReference type="NCBI Taxonomy" id="310354"/>
    <lineage>
        <taxon>Bacteria</taxon>
        <taxon>Bacillati</taxon>
        <taxon>Actinomycetota</taxon>
        <taxon>Actinomycetes</taxon>
        <taxon>Micromonosporales</taxon>
        <taxon>Micromonosporaceae</taxon>
        <taxon>Catellatospora</taxon>
    </lineage>
</organism>
<dbReference type="EMBL" id="BONI01000034">
    <property type="protein sequence ID" value="GIG07423.1"/>
    <property type="molecule type" value="Genomic_DNA"/>
</dbReference>
<protein>
    <submittedName>
        <fullName evidence="1">Uncharacterized protein</fullName>
    </submittedName>
</protein>
<name>A0A8J3KWF6_9ACTN</name>
<dbReference type="Proteomes" id="UP000630887">
    <property type="component" value="Unassembled WGS sequence"/>
</dbReference>
<keyword evidence="2" id="KW-1185">Reference proteome</keyword>
<dbReference type="AlphaFoldDB" id="A0A8J3KWF6"/>
<evidence type="ECO:0000313" key="1">
    <source>
        <dbReference type="EMBL" id="GIG07423.1"/>
    </source>
</evidence>
<accession>A0A8J3KWF6</accession>
<reference evidence="1 2" key="1">
    <citation type="submission" date="2021-01" db="EMBL/GenBank/DDBJ databases">
        <title>Whole genome shotgun sequence of Catellatospora coxensis NBRC 107359.</title>
        <authorList>
            <person name="Komaki H."/>
            <person name="Tamura T."/>
        </authorList>
    </citation>
    <scope>NUCLEOTIDE SEQUENCE [LARGE SCALE GENOMIC DNA]</scope>
    <source>
        <strain evidence="1 2">NBRC 107359</strain>
    </source>
</reference>
<gene>
    <name evidence="1" type="ORF">Cco03nite_41230</name>
</gene>
<proteinExistence type="predicted"/>
<evidence type="ECO:0000313" key="2">
    <source>
        <dbReference type="Proteomes" id="UP000630887"/>
    </source>
</evidence>
<sequence>MGDGLSSVLRAALDLKLGSSATIAYLPGEPGGHLIFFVGADNGTVYVQVVFFPVPGLPGRCRTNPTTAMAVMDAHADRPLAAARDRNSTRCDTSNGSFAAWNAVTCSAASCA</sequence>